<keyword evidence="2" id="KW-1185">Reference proteome</keyword>
<dbReference type="REBASE" id="16054">
    <property type="entry name" value="Rca13941ORF2134P"/>
</dbReference>
<accession>A7NL48</accession>
<protein>
    <submittedName>
        <fullName evidence="1">Uncharacterized protein</fullName>
    </submittedName>
</protein>
<dbReference type="KEGG" id="rca:Rcas_2133"/>
<name>A7NL48_ROSCS</name>
<dbReference type="HOGENOM" id="CLU_730772_0_0_0"/>
<sequence length="376" mass="43156">MQQESLTFNGFISNVHYTACLAAELPEYDFNEFDINKVKPCGKIIVPDGALAYTKWVSPKRTRSYPFARLYDILNAPKRITVIPVLKDEGADGDLDRIQYSTISWMNLLDIYIILAYYNSAEKNQREGQTGKNKISRQMFASECVKEQIDEVMKYKNSALHWNFYVMETRFVDIYNKALNSYEEISCRTGVSMHNSTIQKDYLNKITNDFEEFKGLPLSGSKGASLREVRTTHINEHLADGSKARLNIRNYLGGVYYLTADEVINDGSRYVIQESKNATKRSLPSLDDIKDGIFKLALFSNIDALMLEDRKVEFSVRLKLTGKGLCETIMIPCSNCELEQFLARNTFTGREKEIIRKLQVECFYNPRLHVQIGPNQ</sequence>
<reference evidence="1 2" key="1">
    <citation type="submission" date="2007-08" db="EMBL/GenBank/DDBJ databases">
        <title>Complete sequence of Roseiflexus castenholzii DSM 13941.</title>
        <authorList>
            <consortium name="US DOE Joint Genome Institute"/>
            <person name="Copeland A."/>
            <person name="Lucas S."/>
            <person name="Lapidus A."/>
            <person name="Barry K."/>
            <person name="Glavina del Rio T."/>
            <person name="Dalin E."/>
            <person name="Tice H."/>
            <person name="Pitluck S."/>
            <person name="Thompson L.S."/>
            <person name="Brettin T."/>
            <person name="Bruce D."/>
            <person name="Detter J.C."/>
            <person name="Han C."/>
            <person name="Tapia R."/>
            <person name="Schmutz J."/>
            <person name="Larimer F."/>
            <person name="Land M."/>
            <person name="Hauser L."/>
            <person name="Kyrpides N."/>
            <person name="Mikhailova N."/>
            <person name="Bryant D.A."/>
            <person name="Hanada S."/>
            <person name="Tsukatani Y."/>
            <person name="Richardson P."/>
        </authorList>
    </citation>
    <scope>NUCLEOTIDE SEQUENCE [LARGE SCALE GENOMIC DNA]</scope>
    <source>
        <strain evidence="2">DSM 13941 / HLO8</strain>
    </source>
</reference>
<organism evidence="1 2">
    <name type="scientific">Roseiflexus castenholzii (strain DSM 13941 / HLO8)</name>
    <dbReference type="NCBI Taxonomy" id="383372"/>
    <lineage>
        <taxon>Bacteria</taxon>
        <taxon>Bacillati</taxon>
        <taxon>Chloroflexota</taxon>
        <taxon>Chloroflexia</taxon>
        <taxon>Chloroflexales</taxon>
        <taxon>Roseiflexineae</taxon>
        <taxon>Roseiflexaceae</taxon>
        <taxon>Roseiflexus</taxon>
    </lineage>
</organism>
<dbReference type="OrthoDB" id="490757at2"/>
<evidence type="ECO:0000313" key="2">
    <source>
        <dbReference type="Proteomes" id="UP000000263"/>
    </source>
</evidence>
<proteinExistence type="predicted"/>
<evidence type="ECO:0000313" key="1">
    <source>
        <dbReference type="EMBL" id="ABU58218.1"/>
    </source>
</evidence>
<dbReference type="AlphaFoldDB" id="A7NL48"/>
<dbReference type="RefSeq" id="WP_012120642.1">
    <property type="nucleotide sequence ID" value="NC_009767.1"/>
</dbReference>
<dbReference type="eggNOG" id="ENOG502ZA78">
    <property type="taxonomic scope" value="Bacteria"/>
</dbReference>
<dbReference type="EMBL" id="CP000804">
    <property type="protein sequence ID" value="ABU58218.1"/>
    <property type="molecule type" value="Genomic_DNA"/>
</dbReference>
<gene>
    <name evidence="1" type="ordered locus">Rcas_2133</name>
</gene>
<dbReference type="Proteomes" id="UP000000263">
    <property type="component" value="Chromosome"/>
</dbReference>